<accession>A0A284QZE9</accession>
<evidence type="ECO:0000256" key="1">
    <source>
        <dbReference type="ARBA" id="ARBA00004123"/>
    </source>
</evidence>
<evidence type="ECO:0000256" key="2">
    <source>
        <dbReference type="ARBA" id="ARBA00023242"/>
    </source>
</evidence>
<keyword evidence="2" id="KW-0539">Nucleus</keyword>
<feature type="coiled-coil region" evidence="3">
    <location>
        <begin position="148"/>
        <end position="175"/>
    </location>
</feature>
<dbReference type="Pfam" id="PF05615">
    <property type="entry name" value="THOC7"/>
    <property type="match status" value="1"/>
</dbReference>
<evidence type="ECO:0000256" key="4">
    <source>
        <dbReference type="SAM" id="MobiDB-lite"/>
    </source>
</evidence>
<dbReference type="STRING" id="47428.A0A284QZE9"/>
<evidence type="ECO:0000313" key="5">
    <source>
        <dbReference type="EMBL" id="SJL01822.1"/>
    </source>
</evidence>
<evidence type="ECO:0000313" key="6">
    <source>
        <dbReference type="Proteomes" id="UP000219338"/>
    </source>
</evidence>
<dbReference type="EMBL" id="FUEG01000003">
    <property type="protein sequence ID" value="SJL01822.1"/>
    <property type="molecule type" value="Genomic_DNA"/>
</dbReference>
<sequence>MSVAPSAQTSSFSLQPLAPLSVEQEDQIILARITNDERYLRRVIKKFHNYASVAQGSTAESRQDAKEAFIVELSTFRLALKKSAMVCEAEARQVEEYQLEKLRIDDEHGKLRGQIEQLKTSLEHAQMLRRRKIEYDFVTEKINTLPSREELNQMIQALENDMMAIRSEHDTQNRTIQSQKTSLDTIISDLGALRSLGKDTADIPASLLASPRQTPALDDSGVEDTAETRITTPTTKTEDGEKEEGEADKATSQDIEMGEVEEEDKSPKNKKKTREDMEEGEATDASSELSDPPDDD</sequence>
<name>A0A284QZE9_ARMOS</name>
<organism evidence="5 6">
    <name type="scientific">Armillaria ostoyae</name>
    <name type="common">Armillaria root rot fungus</name>
    <dbReference type="NCBI Taxonomy" id="47428"/>
    <lineage>
        <taxon>Eukaryota</taxon>
        <taxon>Fungi</taxon>
        <taxon>Dikarya</taxon>
        <taxon>Basidiomycota</taxon>
        <taxon>Agaricomycotina</taxon>
        <taxon>Agaricomycetes</taxon>
        <taxon>Agaricomycetidae</taxon>
        <taxon>Agaricales</taxon>
        <taxon>Marasmiineae</taxon>
        <taxon>Physalacriaceae</taxon>
        <taxon>Armillaria</taxon>
    </lineage>
</organism>
<protein>
    <submittedName>
        <fullName evidence="5">Uncharacterized protein</fullName>
    </submittedName>
</protein>
<keyword evidence="6" id="KW-1185">Reference proteome</keyword>
<evidence type="ECO:0000256" key="3">
    <source>
        <dbReference type="SAM" id="Coils"/>
    </source>
</evidence>
<dbReference type="InterPro" id="IPR008501">
    <property type="entry name" value="THOC7/Mft1"/>
</dbReference>
<reference evidence="6" key="1">
    <citation type="journal article" date="2017" name="Nat. Ecol. Evol.">
        <title>Genome expansion and lineage-specific genetic innovations in the forest pathogenic fungi Armillaria.</title>
        <authorList>
            <person name="Sipos G."/>
            <person name="Prasanna A.N."/>
            <person name="Walter M.C."/>
            <person name="O'Connor E."/>
            <person name="Balint B."/>
            <person name="Krizsan K."/>
            <person name="Kiss B."/>
            <person name="Hess J."/>
            <person name="Varga T."/>
            <person name="Slot J."/>
            <person name="Riley R."/>
            <person name="Boka B."/>
            <person name="Rigling D."/>
            <person name="Barry K."/>
            <person name="Lee J."/>
            <person name="Mihaltcheva S."/>
            <person name="LaButti K."/>
            <person name="Lipzen A."/>
            <person name="Waldron R."/>
            <person name="Moloney N.M."/>
            <person name="Sperisen C."/>
            <person name="Kredics L."/>
            <person name="Vagvoelgyi C."/>
            <person name="Patrignani A."/>
            <person name="Fitzpatrick D."/>
            <person name="Nagy I."/>
            <person name="Doyle S."/>
            <person name="Anderson J.B."/>
            <person name="Grigoriev I.V."/>
            <person name="Gueldener U."/>
            <person name="Muensterkoetter M."/>
            <person name="Nagy L.G."/>
        </authorList>
    </citation>
    <scope>NUCLEOTIDE SEQUENCE [LARGE SCALE GENOMIC DNA]</scope>
    <source>
        <strain evidence="6">C18/9</strain>
    </source>
</reference>
<dbReference type="OMA" id="RTYAETW"/>
<feature type="region of interest" description="Disordered" evidence="4">
    <location>
        <begin position="206"/>
        <end position="296"/>
    </location>
</feature>
<proteinExistence type="predicted"/>
<dbReference type="Proteomes" id="UP000219338">
    <property type="component" value="Unassembled WGS sequence"/>
</dbReference>
<gene>
    <name evidence="5" type="ORF">ARMOST_05146</name>
</gene>
<dbReference type="GO" id="GO:0000445">
    <property type="term" value="C:THO complex part of transcription export complex"/>
    <property type="evidence" value="ECO:0007669"/>
    <property type="project" value="InterPro"/>
</dbReference>
<comment type="subcellular location">
    <subcellularLocation>
        <location evidence="1">Nucleus</location>
    </subcellularLocation>
</comment>
<dbReference type="OrthoDB" id="205166at2759"/>
<dbReference type="AlphaFoldDB" id="A0A284QZE9"/>
<keyword evidence="3" id="KW-0175">Coiled coil</keyword>
<dbReference type="GO" id="GO:0006397">
    <property type="term" value="P:mRNA processing"/>
    <property type="evidence" value="ECO:0007669"/>
    <property type="project" value="InterPro"/>
</dbReference>